<dbReference type="PANTHER" id="PTHR37306">
    <property type="entry name" value="COLICIN V PRODUCTION PROTEIN"/>
    <property type="match status" value="1"/>
</dbReference>
<evidence type="ECO:0000256" key="2">
    <source>
        <dbReference type="ARBA" id="ARBA00022692"/>
    </source>
</evidence>
<dbReference type="Pfam" id="PF02674">
    <property type="entry name" value="Colicin_V"/>
    <property type="match status" value="1"/>
</dbReference>
<evidence type="ECO:0000256" key="3">
    <source>
        <dbReference type="ARBA" id="ARBA00022989"/>
    </source>
</evidence>
<protein>
    <submittedName>
        <fullName evidence="5">CvpA family protein</fullName>
    </submittedName>
</protein>
<keyword evidence="4" id="KW-0472">Membrane</keyword>
<dbReference type="InterPro" id="IPR003825">
    <property type="entry name" value="Colicin-V_CvpA"/>
</dbReference>
<evidence type="ECO:0000256" key="1">
    <source>
        <dbReference type="ARBA" id="ARBA00004141"/>
    </source>
</evidence>
<dbReference type="PANTHER" id="PTHR37306:SF1">
    <property type="entry name" value="COLICIN V PRODUCTION PROTEIN"/>
    <property type="match status" value="1"/>
</dbReference>
<dbReference type="Proteomes" id="UP001057522">
    <property type="component" value="Unassembled WGS sequence"/>
</dbReference>
<comment type="caution">
    <text evidence="5">The sequence shown here is derived from an EMBL/GenBank/DDBJ whole genome shotgun (WGS) entry which is preliminary data.</text>
</comment>
<sequence length="178" mass="19726">MNSFSYFDLVVGLLIVLVGLKGIVNGFIREVFGLIGIVGGVFIASVYATEAGGWISQHIYTFENPSAISLIGFLVLLALVWILSLVIAELLQKVTRISALNSMNRILGFCFGAFKTFMIFSIIFYAISNVQVAKRFMQKYTDNSFLYPLLLDSGAVIIKLDLPQGEVKEAKEKIEEKN</sequence>
<accession>A0ABT0TSI0</accession>
<comment type="subcellular location">
    <subcellularLocation>
        <location evidence="1">Membrane</location>
        <topology evidence="1">Multi-pass membrane protein</topology>
    </subcellularLocation>
</comment>
<evidence type="ECO:0000256" key="4">
    <source>
        <dbReference type="ARBA" id="ARBA00023136"/>
    </source>
</evidence>
<proteinExistence type="predicted"/>
<keyword evidence="3" id="KW-1133">Transmembrane helix</keyword>
<dbReference type="RefSeq" id="WP_242099697.1">
    <property type="nucleotide sequence ID" value="NZ_JAMOKV010000001.1"/>
</dbReference>
<evidence type="ECO:0000313" key="6">
    <source>
        <dbReference type="Proteomes" id="UP001057522"/>
    </source>
</evidence>
<reference evidence="5" key="1">
    <citation type="submission" date="2022-06" db="EMBL/GenBank/DDBJ databases">
        <title>Helicobacter colisuis sp. nov.</title>
        <authorList>
            <person name="Papic B."/>
            <person name="Gruntar I."/>
        </authorList>
    </citation>
    <scope>NUCLEOTIDE SEQUENCE</scope>
    <source>
        <strain evidence="5">11154-15</strain>
    </source>
</reference>
<keyword evidence="2" id="KW-0812">Transmembrane</keyword>
<organism evidence="5 6">
    <name type="scientific">Helicobacter colisuis</name>
    <dbReference type="NCBI Taxonomy" id="2949739"/>
    <lineage>
        <taxon>Bacteria</taxon>
        <taxon>Pseudomonadati</taxon>
        <taxon>Campylobacterota</taxon>
        <taxon>Epsilonproteobacteria</taxon>
        <taxon>Campylobacterales</taxon>
        <taxon>Helicobacteraceae</taxon>
        <taxon>Helicobacter</taxon>
    </lineage>
</organism>
<name>A0ABT0TSI0_9HELI</name>
<dbReference type="EMBL" id="JAMOKX010000001">
    <property type="protein sequence ID" value="MCL9818875.1"/>
    <property type="molecule type" value="Genomic_DNA"/>
</dbReference>
<gene>
    <name evidence="5" type="ORF">NCR95_01595</name>
</gene>
<evidence type="ECO:0000313" key="5">
    <source>
        <dbReference type="EMBL" id="MCL9818875.1"/>
    </source>
</evidence>
<keyword evidence="6" id="KW-1185">Reference proteome</keyword>